<dbReference type="InterPro" id="IPR051035">
    <property type="entry name" value="Mito_inheritance_9"/>
</dbReference>
<dbReference type="Gene3D" id="3.30.200.20">
    <property type="entry name" value="Phosphorylase Kinase, domain 1"/>
    <property type="match status" value="1"/>
</dbReference>
<evidence type="ECO:0000256" key="4">
    <source>
        <dbReference type="ARBA" id="ARBA00022946"/>
    </source>
</evidence>
<dbReference type="GO" id="GO:0016301">
    <property type="term" value="F:kinase activity"/>
    <property type="evidence" value="ECO:0007669"/>
    <property type="project" value="UniProtKB-KW"/>
</dbReference>
<reference evidence="9" key="1">
    <citation type="submission" date="2017-12" db="EMBL/GenBank/DDBJ databases">
        <authorList>
            <consortium name="DOE Joint Genome Institute"/>
            <person name="Mondo S.J."/>
            <person name="Kjaerbolling I."/>
            <person name="Vesth T.C."/>
            <person name="Frisvad J.C."/>
            <person name="Nybo J.L."/>
            <person name="Theobald S."/>
            <person name="Kuo A."/>
            <person name="Bowyer P."/>
            <person name="Matsuda Y."/>
            <person name="Lyhne E.K."/>
            <person name="Kogle M.E."/>
            <person name="Clum A."/>
            <person name="Lipzen A."/>
            <person name="Salamov A."/>
            <person name="Ngan C.Y."/>
            <person name="Daum C."/>
            <person name="Chiniquy J."/>
            <person name="Barry K."/>
            <person name="LaButti K."/>
            <person name="Haridas S."/>
            <person name="Simmons B.A."/>
            <person name="Magnuson J.K."/>
            <person name="Mortensen U.H."/>
            <person name="Larsen T.O."/>
            <person name="Grigoriev I.V."/>
            <person name="Baker S.E."/>
            <person name="Andersen M.R."/>
            <person name="Nordberg H.P."/>
            <person name="Cantor M.N."/>
            <person name="Hua S.X."/>
        </authorList>
    </citation>
    <scope>NUCLEOTIDE SEQUENCE [LARGE SCALE GENOMIC DNA]</scope>
    <source>
        <strain evidence="9">IBT 19404</strain>
    </source>
</reference>
<protein>
    <recommendedName>
        <fullName evidence="3">Altered inheritance of mitochondria protein 9, mitochondrial</fullName>
    </recommendedName>
    <alternativeName>
        <fullName evidence="6">Found in mitochondrial proteome protein 29</fullName>
    </alternativeName>
</protein>
<dbReference type="AlphaFoldDB" id="A0A2J5HW02"/>
<evidence type="ECO:0000313" key="8">
    <source>
        <dbReference type="EMBL" id="PLN81504.1"/>
    </source>
</evidence>
<feature type="domain" description="Aminoglycoside phosphotransferase" evidence="7">
    <location>
        <begin position="61"/>
        <end position="292"/>
    </location>
</feature>
<organism evidence="8 9">
    <name type="scientific">Aspergillus taichungensis</name>
    <dbReference type="NCBI Taxonomy" id="482145"/>
    <lineage>
        <taxon>Eukaryota</taxon>
        <taxon>Fungi</taxon>
        <taxon>Dikarya</taxon>
        <taxon>Ascomycota</taxon>
        <taxon>Pezizomycotina</taxon>
        <taxon>Eurotiomycetes</taxon>
        <taxon>Eurotiomycetidae</taxon>
        <taxon>Eurotiales</taxon>
        <taxon>Aspergillaceae</taxon>
        <taxon>Aspergillus</taxon>
        <taxon>Aspergillus subgen. Circumdati</taxon>
    </lineage>
</organism>
<accession>A0A2J5HW02</accession>
<evidence type="ECO:0000256" key="1">
    <source>
        <dbReference type="ARBA" id="ARBA00004173"/>
    </source>
</evidence>
<evidence type="ECO:0000259" key="7">
    <source>
        <dbReference type="Pfam" id="PF01636"/>
    </source>
</evidence>
<proteinExistence type="inferred from homology"/>
<sequence>MIGNPICKEDLSKYTNGGFLAEEDAQRSKRFVCFDVNRLCDVVADISGTSTQPVLTIEKMEGGFSKALLMKRVDGSEYIVKIPCPNAGRPRYCTASEVAVLDFVRKQTTIPVPRVLAWNANSTNPVGAEYIVMERVPGVQLFRKWEELGESRRISFIKRLTQWKYELSAICFPAFGNLYHKSSLKGHESISLNRSVDPEGVFCIGPSYATWPVQGSPGMDYGPWETINGLGESLTNRSLQSVQNLDLELPASIRGTAEEYSLAINMAKEILPAPTLWHTDLHMGNIFVAEDDPSKQARWPVFLTPPEDYQEGTVLPRLPPNYEDMDDDEKELARYNKRKATWSKAYEIATYLNNRKAWQAMHVPEPLKEFRRCGTTSDEGIVPLRETLLEIVRSQDDLGFEGGSLPIRFTSEQIAHHTKELDTYRELHDIRGCVKEILDTDDDGWVPPERDLGEVKARNQMLFGYYVSKMGTERAPDEIRNMWPFPSDL</sequence>
<dbReference type="OrthoDB" id="2906425at2759"/>
<comment type="similarity">
    <text evidence="2">Belongs to the AIM9 family.</text>
</comment>
<evidence type="ECO:0000313" key="9">
    <source>
        <dbReference type="Proteomes" id="UP000235023"/>
    </source>
</evidence>
<keyword evidence="8" id="KW-0418">Kinase</keyword>
<keyword evidence="8" id="KW-0808">Transferase</keyword>
<keyword evidence="9" id="KW-1185">Reference proteome</keyword>
<comment type="subcellular location">
    <subcellularLocation>
        <location evidence="1">Mitochondrion</location>
    </subcellularLocation>
</comment>
<keyword evidence="4" id="KW-0809">Transit peptide</keyword>
<name>A0A2J5HW02_9EURO</name>
<dbReference type="EMBL" id="KZ559536">
    <property type="protein sequence ID" value="PLN81504.1"/>
    <property type="molecule type" value="Genomic_DNA"/>
</dbReference>
<gene>
    <name evidence="8" type="ORF">BDW42DRAFT_185399</name>
</gene>
<evidence type="ECO:0000256" key="3">
    <source>
        <dbReference type="ARBA" id="ARBA00016197"/>
    </source>
</evidence>
<dbReference type="InterPro" id="IPR011009">
    <property type="entry name" value="Kinase-like_dom_sf"/>
</dbReference>
<dbReference type="Pfam" id="PF01636">
    <property type="entry name" value="APH"/>
    <property type="match status" value="1"/>
</dbReference>
<dbReference type="PANTHER" id="PTHR36091">
    <property type="entry name" value="ALTERED INHERITANCE OF MITOCHONDRIA PROTEIN 9, MITOCHONDRIAL"/>
    <property type="match status" value="1"/>
</dbReference>
<evidence type="ECO:0000256" key="5">
    <source>
        <dbReference type="ARBA" id="ARBA00023128"/>
    </source>
</evidence>
<dbReference type="GO" id="GO:0005739">
    <property type="term" value="C:mitochondrion"/>
    <property type="evidence" value="ECO:0007669"/>
    <property type="project" value="UniProtKB-SubCell"/>
</dbReference>
<keyword evidence="5" id="KW-0496">Mitochondrion</keyword>
<dbReference type="InterPro" id="IPR002575">
    <property type="entry name" value="Aminoglycoside_PTrfase"/>
</dbReference>
<dbReference type="Proteomes" id="UP000235023">
    <property type="component" value="Unassembled WGS sequence"/>
</dbReference>
<evidence type="ECO:0000256" key="2">
    <source>
        <dbReference type="ARBA" id="ARBA00005543"/>
    </source>
</evidence>
<dbReference type="PANTHER" id="PTHR36091:SF1">
    <property type="entry name" value="ALTERED INHERITANCE OF MITOCHONDRIA PROTEIN 9, MITOCHONDRIAL"/>
    <property type="match status" value="1"/>
</dbReference>
<evidence type="ECO:0000256" key="6">
    <source>
        <dbReference type="ARBA" id="ARBA00031849"/>
    </source>
</evidence>
<dbReference type="SUPFAM" id="SSF56112">
    <property type="entry name" value="Protein kinase-like (PK-like)"/>
    <property type="match status" value="1"/>
</dbReference>